<feature type="transmembrane region" description="Helical" evidence="1">
    <location>
        <begin position="6"/>
        <end position="26"/>
    </location>
</feature>
<accession>A0ABW9SP50</accession>
<dbReference type="EMBL" id="WNKW01000003">
    <property type="protein sequence ID" value="MTW33938.1"/>
    <property type="molecule type" value="Genomic_DNA"/>
</dbReference>
<organism evidence="2 3">
    <name type="scientific">Pseudoduganella danionis</name>
    <dbReference type="NCBI Taxonomy" id="1890295"/>
    <lineage>
        <taxon>Bacteria</taxon>
        <taxon>Pseudomonadati</taxon>
        <taxon>Pseudomonadota</taxon>
        <taxon>Betaproteobacteria</taxon>
        <taxon>Burkholderiales</taxon>
        <taxon>Oxalobacteraceae</taxon>
        <taxon>Telluria group</taxon>
        <taxon>Pseudoduganella</taxon>
    </lineage>
</organism>
<comment type="caution">
    <text evidence="2">The sequence shown here is derived from an EMBL/GenBank/DDBJ whole genome shotgun (WGS) entry which is preliminary data.</text>
</comment>
<dbReference type="InterPro" id="IPR012902">
    <property type="entry name" value="N_methyl_site"/>
</dbReference>
<dbReference type="Proteomes" id="UP000735592">
    <property type="component" value="Unassembled WGS sequence"/>
</dbReference>
<evidence type="ECO:0000256" key="1">
    <source>
        <dbReference type="SAM" id="Phobius"/>
    </source>
</evidence>
<name>A0ABW9SP50_9BURK</name>
<keyword evidence="1" id="KW-0472">Membrane</keyword>
<dbReference type="InterPro" id="IPR032092">
    <property type="entry name" value="PilW"/>
</dbReference>
<dbReference type="Pfam" id="PF07963">
    <property type="entry name" value="N_methyl"/>
    <property type="match status" value="1"/>
</dbReference>
<protein>
    <submittedName>
        <fullName evidence="2">Pilus assembly protein PilW</fullName>
    </submittedName>
</protein>
<dbReference type="Pfam" id="PF16074">
    <property type="entry name" value="PilW"/>
    <property type="match status" value="1"/>
</dbReference>
<reference evidence="2 3" key="1">
    <citation type="submission" date="2019-11" db="EMBL/GenBank/DDBJ databases">
        <title>Type strains purchased from KCTC, JCM and DSMZ.</title>
        <authorList>
            <person name="Lu H."/>
        </authorList>
    </citation>
    <scope>NUCLEOTIDE SEQUENCE [LARGE SCALE GENOMIC DNA]</scope>
    <source>
        <strain evidence="2 3">DSM 103461</strain>
    </source>
</reference>
<evidence type="ECO:0000313" key="2">
    <source>
        <dbReference type="EMBL" id="MTW33938.1"/>
    </source>
</evidence>
<keyword evidence="1" id="KW-1133">Transmembrane helix</keyword>
<keyword evidence="3" id="KW-1185">Reference proteome</keyword>
<gene>
    <name evidence="2" type="ORF">GM655_14080</name>
</gene>
<proteinExistence type="predicted"/>
<keyword evidence="1" id="KW-0812">Transmembrane</keyword>
<sequence length="388" mass="40563">MRHGGFSLVELMVSVVIGMLALLFATRLIISGELNKDAAVGGSDSMQNGMLALYSLSNDAGESGWGINDPMLAGCDTVLTDASGYVLPTAVRGGVNITPLTAVLIQSNGSNPDVIAFNSGTSQSGNGSARLFADYLGGAQFTIDSRNPYTFQIGDVMVIAPLAQGSVQCSLVQLSGLGAAPANTLLFNAGTGFRFNPAGGLANVYRQNVSYIYNLGPATQLHFHTWSVANGVLLLRAAELPGAERAGVSVTDNVVSIKGQYGFDTRVVAGTYDPNPTGNGMQITAWSATMIDADGDGVVGSPGDYQRIAAVRLAVVARSKTVEKPDSKGQCTATTELPTVFASAAPATVEAVPMQVNVAVAGDTLAWQCYRYRVFENIVPIRNAQWRP</sequence>
<evidence type="ECO:0000313" key="3">
    <source>
        <dbReference type="Proteomes" id="UP000735592"/>
    </source>
</evidence>